<dbReference type="OrthoDB" id="2885789at2"/>
<feature type="region of interest" description="Disordered" evidence="1">
    <location>
        <begin position="1"/>
        <end position="52"/>
    </location>
</feature>
<dbReference type="Gene3D" id="1.10.1220.10">
    <property type="entry name" value="Met repressor-like"/>
    <property type="match status" value="1"/>
</dbReference>
<gene>
    <name evidence="2" type="ORF">B0H94_1204</name>
</gene>
<evidence type="ECO:0000313" key="3">
    <source>
        <dbReference type="Proteomes" id="UP000242310"/>
    </source>
</evidence>
<name>A0A2P8H4W7_9BACI</name>
<organism evidence="2 3">
    <name type="scientific">Salsuginibacillus halophilus</name>
    <dbReference type="NCBI Taxonomy" id="517424"/>
    <lineage>
        <taxon>Bacteria</taxon>
        <taxon>Bacillati</taxon>
        <taxon>Bacillota</taxon>
        <taxon>Bacilli</taxon>
        <taxon>Bacillales</taxon>
        <taxon>Bacillaceae</taxon>
        <taxon>Salsuginibacillus</taxon>
    </lineage>
</organism>
<sequence length="99" mass="11724">MSNKVDDIKNRKRNQSNVSPSEALNQPIDPEETVEEENVSRKEGKKMTTNQTTKIERKRVSFDLRTDLHKRMKMQALQEERNIYEIIEEAVEAYLEENE</sequence>
<protein>
    <submittedName>
        <fullName evidence="2">Uncharacterized protein</fullName>
    </submittedName>
</protein>
<dbReference type="RefSeq" id="WP_106589960.1">
    <property type="nucleotide sequence ID" value="NZ_PYAV01000020.1"/>
</dbReference>
<dbReference type="SUPFAM" id="SSF47598">
    <property type="entry name" value="Ribbon-helix-helix"/>
    <property type="match status" value="1"/>
</dbReference>
<dbReference type="EMBL" id="PYAV01000020">
    <property type="protein sequence ID" value="PSL41258.1"/>
    <property type="molecule type" value="Genomic_DNA"/>
</dbReference>
<feature type="compositionally biased region" description="Polar residues" evidence="1">
    <location>
        <begin position="15"/>
        <end position="24"/>
    </location>
</feature>
<evidence type="ECO:0000313" key="2">
    <source>
        <dbReference type="EMBL" id="PSL41258.1"/>
    </source>
</evidence>
<dbReference type="Proteomes" id="UP000242310">
    <property type="component" value="Unassembled WGS sequence"/>
</dbReference>
<dbReference type="InterPro" id="IPR010985">
    <property type="entry name" value="Ribbon_hlx_hlx"/>
</dbReference>
<reference evidence="2 3" key="1">
    <citation type="submission" date="2018-03" db="EMBL/GenBank/DDBJ databases">
        <title>Genomic Encyclopedia of Type Strains, Phase III (KMG-III): the genomes of soil and plant-associated and newly described type strains.</title>
        <authorList>
            <person name="Whitman W."/>
        </authorList>
    </citation>
    <scope>NUCLEOTIDE SEQUENCE [LARGE SCALE GENOMIC DNA]</scope>
    <source>
        <strain evidence="2 3">CGMCC 1.07653</strain>
    </source>
</reference>
<dbReference type="AlphaFoldDB" id="A0A2P8H4W7"/>
<proteinExistence type="predicted"/>
<evidence type="ECO:0000256" key="1">
    <source>
        <dbReference type="SAM" id="MobiDB-lite"/>
    </source>
</evidence>
<accession>A0A2P8H4W7</accession>
<keyword evidence="3" id="KW-1185">Reference proteome</keyword>
<dbReference type="InterPro" id="IPR013321">
    <property type="entry name" value="Arc_rbn_hlx_hlx"/>
</dbReference>
<comment type="caution">
    <text evidence="2">The sequence shown here is derived from an EMBL/GenBank/DDBJ whole genome shotgun (WGS) entry which is preliminary data.</text>
</comment>
<dbReference type="GO" id="GO:0006355">
    <property type="term" value="P:regulation of DNA-templated transcription"/>
    <property type="evidence" value="ECO:0007669"/>
    <property type="project" value="InterPro"/>
</dbReference>